<comment type="caution">
    <text evidence="2">The sequence shown here is derived from an EMBL/GenBank/DDBJ whole genome shotgun (WGS) entry which is preliminary data.</text>
</comment>
<proteinExistence type="predicted"/>
<evidence type="ECO:0000313" key="2">
    <source>
        <dbReference type="EMBL" id="CAK7354774.1"/>
    </source>
</evidence>
<feature type="domain" description="Methyltransferase type 11" evidence="1">
    <location>
        <begin position="39"/>
        <end position="134"/>
    </location>
</feature>
<dbReference type="Gene3D" id="3.40.50.150">
    <property type="entry name" value="Vaccinia Virus protein VP39"/>
    <property type="match status" value="1"/>
</dbReference>
<dbReference type="PANTHER" id="PTHR44575:SF2">
    <property type="entry name" value="OS01G0589200 PROTEIN"/>
    <property type="match status" value="1"/>
</dbReference>
<organism evidence="2 3">
    <name type="scientific">Dovyalis caffra</name>
    <dbReference type="NCBI Taxonomy" id="77055"/>
    <lineage>
        <taxon>Eukaryota</taxon>
        <taxon>Viridiplantae</taxon>
        <taxon>Streptophyta</taxon>
        <taxon>Embryophyta</taxon>
        <taxon>Tracheophyta</taxon>
        <taxon>Spermatophyta</taxon>
        <taxon>Magnoliopsida</taxon>
        <taxon>eudicotyledons</taxon>
        <taxon>Gunneridae</taxon>
        <taxon>Pentapetalae</taxon>
        <taxon>rosids</taxon>
        <taxon>fabids</taxon>
        <taxon>Malpighiales</taxon>
        <taxon>Salicaceae</taxon>
        <taxon>Flacourtieae</taxon>
        <taxon>Dovyalis</taxon>
    </lineage>
</organism>
<dbReference type="EMBL" id="CAWUPB010001195">
    <property type="protein sequence ID" value="CAK7354774.1"/>
    <property type="molecule type" value="Genomic_DNA"/>
</dbReference>
<keyword evidence="3" id="KW-1185">Reference proteome</keyword>
<dbReference type="Pfam" id="PF08241">
    <property type="entry name" value="Methyltransf_11"/>
    <property type="match status" value="1"/>
</dbReference>
<evidence type="ECO:0000313" key="3">
    <source>
        <dbReference type="Proteomes" id="UP001314170"/>
    </source>
</evidence>
<sequence>MAVLFDKQADLYLDGRPTYPTQWYSMLADHTLHHSLAWDVGTGNGQAALGVAEHYEQVIGTDVSEAQLKHAMAHPRVRYLPTQLSMSDDELITLIGGENSVDLVTVAQAVHWFDLPKFYSLVARLLRKPGGVLAVWCYNDILVSPAFEPVFKQFHDSTLPFWHPNIQHIFDGYKKLPFPFENIGLGSEGKPLELDISKELSFEGFLKMISSWSAVITAKNQGVDLLSPTVVKELETVWGGPKLVRSVTYKAFMLAGKAKL</sequence>
<dbReference type="SUPFAM" id="SSF53335">
    <property type="entry name" value="S-adenosyl-L-methionine-dependent methyltransferases"/>
    <property type="match status" value="1"/>
</dbReference>
<accession>A0AAV1SM49</accession>
<evidence type="ECO:0000259" key="1">
    <source>
        <dbReference type="Pfam" id="PF08241"/>
    </source>
</evidence>
<reference evidence="2 3" key="1">
    <citation type="submission" date="2024-01" db="EMBL/GenBank/DDBJ databases">
        <authorList>
            <person name="Waweru B."/>
        </authorList>
    </citation>
    <scope>NUCLEOTIDE SEQUENCE [LARGE SCALE GENOMIC DNA]</scope>
</reference>
<dbReference type="CDD" id="cd02440">
    <property type="entry name" value="AdoMet_MTases"/>
    <property type="match status" value="1"/>
</dbReference>
<dbReference type="PANTHER" id="PTHR44575">
    <property type="entry name" value="OS01G0589200 PROTEIN"/>
    <property type="match status" value="1"/>
</dbReference>
<dbReference type="InterPro" id="IPR013216">
    <property type="entry name" value="Methyltransf_11"/>
</dbReference>
<name>A0AAV1SM49_9ROSI</name>
<protein>
    <recommendedName>
        <fullName evidence="1">Methyltransferase type 11 domain-containing protein</fullName>
    </recommendedName>
</protein>
<dbReference type="InterPro" id="IPR029063">
    <property type="entry name" value="SAM-dependent_MTases_sf"/>
</dbReference>
<dbReference type="AlphaFoldDB" id="A0AAV1SM49"/>
<dbReference type="GO" id="GO:0008757">
    <property type="term" value="F:S-adenosylmethionine-dependent methyltransferase activity"/>
    <property type="evidence" value="ECO:0007669"/>
    <property type="project" value="InterPro"/>
</dbReference>
<dbReference type="Proteomes" id="UP001314170">
    <property type="component" value="Unassembled WGS sequence"/>
</dbReference>
<gene>
    <name evidence="2" type="ORF">DCAF_LOCUS25332</name>
</gene>